<dbReference type="Gene3D" id="3.30.70.270">
    <property type="match status" value="1"/>
</dbReference>
<evidence type="ECO:0000313" key="6">
    <source>
        <dbReference type="Proteomes" id="UP000786183"/>
    </source>
</evidence>
<dbReference type="RefSeq" id="WP_172233271.1">
    <property type="nucleotide sequence ID" value="NZ_CP035946.1"/>
</dbReference>
<dbReference type="InterPro" id="IPR050469">
    <property type="entry name" value="Diguanylate_Cyclase"/>
</dbReference>
<comment type="catalytic activity">
    <reaction evidence="2">
        <text>2 GTP = 3',3'-c-di-GMP + 2 diphosphate</text>
        <dbReference type="Rhea" id="RHEA:24898"/>
        <dbReference type="ChEBI" id="CHEBI:33019"/>
        <dbReference type="ChEBI" id="CHEBI:37565"/>
        <dbReference type="ChEBI" id="CHEBI:58805"/>
        <dbReference type="EC" id="2.7.7.65"/>
    </reaction>
</comment>
<keyword evidence="3" id="KW-0472">Membrane</keyword>
<feature type="transmembrane region" description="Helical" evidence="3">
    <location>
        <begin position="111"/>
        <end position="130"/>
    </location>
</feature>
<evidence type="ECO:0000259" key="4">
    <source>
        <dbReference type="PROSITE" id="PS50887"/>
    </source>
</evidence>
<dbReference type="CDD" id="cd01949">
    <property type="entry name" value="GGDEF"/>
    <property type="match status" value="1"/>
</dbReference>
<feature type="transmembrane region" description="Helical" evidence="3">
    <location>
        <begin position="89"/>
        <end position="104"/>
    </location>
</feature>
<dbReference type="PROSITE" id="PS50887">
    <property type="entry name" value="GGDEF"/>
    <property type="match status" value="1"/>
</dbReference>
<reference evidence="5 6" key="1">
    <citation type="submission" date="2020-07" db="EMBL/GenBank/DDBJ databases">
        <title>Transfer of Campylobacter canadensis to the novel genus Avispirillum gen. nov., that also includes two novel species recovered from migratory waterfowl: Avispirillum anseris sp. nov. and Avispirillum brantae sp. nov.</title>
        <authorList>
            <person name="Miller W.G."/>
            <person name="Chapman M.H."/>
            <person name="Yee E."/>
            <person name="Inglis G.D."/>
        </authorList>
    </citation>
    <scope>NUCLEOTIDE SEQUENCE [LARGE SCALE GENOMIC DNA]</scope>
    <source>
        <strain evidence="5 6">L283</strain>
    </source>
</reference>
<dbReference type="NCBIfam" id="TIGR00254">
    <property type="entry name" value="GGDEF"/>
    <property type="match status" value="1"/>
</dbReference>
<evidence type="ECO:0000313" key="5">
    <source>
        <dbReference type="EMBL" id="MBZ7987041.1"/>
    </source>
</evidence>
<dbReference type="SUPFAM" id="SSF55073">
    <property type="entry name" value="Nucleotide cyclase"/>
    <property type="match status" value="1"/>
</dbReference>
<evidence type="ECO:0000256" key="1">
    <source>
        <dbReference type="ARBA" id="ARBA00012528"/>
    </source>
</evidence>
<protein>
    <recommendedName>
        <fullName evidence="1">diguanylate cyclase</fullName>
        <ecNumber evidence="1">2.7.7.65</ecNumber>
    </recommendedName>
</protein>
<dbReference type="SMART" id="SM00267">
    <property type="entry name" value="GGDEF"/>
    <property type="match status" value="1"/>
</dbReference>
<organism evidence="5 6">
    <name type="scientific">Campylobacter canadensis</name>
    <dbReference type="NCBI Taxonomy" id="449520"/>
    <lineage>
        <taxon>Bacteria</taxon>
        <taxon>Pseudomonadati</taxon>
        <taxon>Campylobacterota</taxon>
        <taxon>Epsilonproteobacteria</taxon>
        <taxon>Campylobacterales</taxon>
        <taxon>Campylobacteraceae</taxon>
        <taxon>Campylobacter</taxon>
    </lineage>
</organism>
<name>A0ABS7WQK3_9BACT</name>
<feature type="transmembrane region" description="Helical" evidence="3">
    <location>
        <begin position="142"/>
        <end position="161"/>
    </location>
</feature>
<dbReference type="PANTHER" id="PTHR45138:SF9">
    <property type="entry name" value="DIGUANYLATE CYCLASE DGCM-RELATED"/>
    <property type="match status" value="1"/>
</dbReference>
<keyword evidence="6" id="KW-1185">Reference proteome</keyword>
<dbReference type="Pfam" id="PF00990">
    <property type="entry name" value="GGDEF"/>
    <property type="match status" value="1"/>
</dbReference>
<sequence>MQGKINDVDSFVKYTVVMLLVTHIAYLCGFYFFGIYILQDFFIMQIFICASLYYFVFIKKILYNLATIFAHIVIMLTCCYCTYKLGWGYGFSVIIVLLLSLGYMQDIRSSTLPLVVGITEMILFFITFYFTKDTPNYPSPYMVYINILNSLGMFIVIVIYTKFYERQNIQILDDLNEQQNILRYKAENDYLTGLLNRRAMNIILEESSNKFKNSKINSFAIAIADIDNFKNINDTYGHNFGDVVLQNSANVFKQHLNKKNIYISRWGGEEFLIAFINYSFDDVKKMSDNFVKNYSLYKHKDLKNNISATITLGVAFTHSIFNVDSMLTKADGALYNGKNNGKNQAIFVNI</sequence>
<gene>
    <name evidence="5" type="ORF">AVCANL283_02760</name>
</gene>
<comment type="caution">
    <text evidence="5">The sequence shown here is derived from an EMBL/GenBank/DDBJ whole genome shotgun (WGS) entry which is preliminary data.</text>
</comment>
<dbReference type="EC" id="2.7.7.65" evidence="1"/>
<keyword evidence="3" id="KW-0812">Transmembrane</keyword>
<evidence type="ECO:0000256" key="3">
    <source>
        <dbReference type="SAM" id="Phobius"/>
    </source>
</evidence>
<feature type="transmembrane region" description="Helical" evidence="3">
    <location>
        <begin position="12"/>
        <end position="35"/>
    </location>
</feature>
<dbReference type="InterPro" id="IPR043128">
    <property type="entry name" value="Rev_trsase/Diguanyl_cyclase"/>
</dbReference>
<dbReference type="EMBL" id="JACGBB010000004">
    <property type="protein sequence ID" value="MBZ7987041.1"/>
    <property type="molecule type" value="Genomic_DNA"/>
</dbReference>
<proteinExistence type="predicted"/>
<evidence type="ECO:0000256" key="2">
    <source>
        <dbReference type="ARBA" id="ARBA00034247"/>
    </source>
</evidence>
<dbReference type="InterPro" id="IPR000160">
    <property type="entry name" value="GGDEF_dom"/>
</dbReference>
<dbReference type="InterPro" id="IPR029787">
    <property type="entry name" value="Nucleotide_cyclase"/>
</dbReference>
<feature type="domain" description="GGDEF" evidence="4">
    <location>
        <begin position="217"/>
        <end position="350"/>
    </location>
</feature>
<dbReference type="Proteomes" id="UP000786183">
    <property type="component" value="Unassembled WGS sequence"/>
</dbReference>
<keyword evidence="3" id="KW-1133">Transmembrane helix</keyword>
<dbReference type="PANTHER" id="PTHR45138">
    <property type="entry name" value="REGULATORY COMPONENTS OF SENSORY TRANSDUCTION SYSTEM"/>
    <property type="match status" value="1"/>
</dbReference>
<accession>A0ABS7WQK3</accession>